<proteinExistence type="inferred from homology"/>
<dbReference type="GO" id="GO:0016887">
    <property type="term" value="F:ATP hydrolysis activity"/>
    <property type="evidence" value="ECO:0007669"/>
    <property type="project" value="InterPro"/>
</dbReference>
<name>A0A6N7Z7R6_9PSEU</name>
<evidence type="ECO:0000259" key="18">
    <source>
        <dbReference type="PROSITE" id="PS51192"/>
    </source>
</evidence>
<comment type="similarity">
    <text evidence="2 13 14">Belongs to the UvrB family.</text>
</comment>
<evidence type="ECO:0000256" key="6">
    <source>
        <dbReference type="ARBA" id="ARBA00022769"/>
    </source>
</evidence>
<keyword evidence="9 13" id="KW-0234">DNA repair</keyword>
<sequence length="745" mass="83271">MGGPTLVSVAFATEHPVLAQSEFRPVSEIPRTGGRFEVVSEYQPAGDQPAAIDELERRIKAGEKDVVLLGATGTGKSATTAWLIERVQRPTLVMAPNKTLAAQLANELRELFPHNAVEYFVSYYDYYQPEAYIAQTDTYIEKDSSINDDVERLRHSATMNLLSRRDVIVVASVSCIYGLGTPQSYLDRSSKLRVGGEVDRDVFLRALVDVQYTRNDVAFARGTFRVRGDTVEIIPAYEELAIRVEFFGDEIDKLYYLHPLTGDIVREVDEVRIFPATHYVAGPERMEKAIQGIEKELEEQLAKLEKQGKLLEAQRLRMRTSYDVEMMRQVGFCSGIENYSRHIDGRPAGSAPATLLDYFPDDFLLVIDESHQTVPQIGGMFEGDMSRKRNLVEYGFRLPSAVDNRPLTWEEFSDRIGQTVYLSATPGPYEMGQTGGEFVEQVIRPTGLVDPKVVVKPTEGQIDDLVHEIRERADGSRADYGSGTAQGPSSPKAGKEGRVLVTTLTKKMAEDLTDYLLELGIRVRYLHSEVDTLRRVELLRQLRSGDFDVLVGINLLREGLDLPEVSLVAILDADKEGFLRSGTSLIQTIGRAARNVSGEVHMYADKVTDSMSYAIEETNRRRAKQIAYNEERGLDPQPLRKKINDILDRVYTEAEDSEREVEVGGSGRNASRGKKPVQGGRSSGVLVERDVSSMPRAELADLIQSMTEQMMQAARDLQFELAARLRDEIADLKKELRGMDAAGLK</sequence>
<dbReference type="FunFam" id="3.40.50.300:FF:000477">
    <property type="entry name" value="UvrABC system protein B"/>
    <property type="match status" value="1"/>
</dbReference>
<dbReference type="InterPro" id="IPR024759">
    <property type="entry name" value="UvrB_YAD/RRR_dom"/>
</dbReference>
<organism evidence="20 21">
    <name type="scientific">Amycolatopsis pithecellobii</name>
    <dbReference type="NCBI Taxonomy" id="664692"/>
    <lineage>
        <taxon>Bacteria</taxon>
        <taxon>Bacillati</taxon>
        <taxon>Actinomycetota</taxon>
        <taxon>Actinomycetes</taxon>
        <taxon>Pseudonocardiales</taxon>
        <taxon>Pseudonocardiaceae</taxon>
        <taxon>Amycolatopsis</taxon>
    </lineage>
</organism>
<evidence type="ECO:0000256" key="15">
    <source>
        <dbReference type="SAM" id="Coils"/>
    </source>
</evidence>
<feature type="binding site" evidence="13">
    <location>
        <begin position="70"/>
        <end position="77"/>
    </location>
    <ligand>
        <name>ATP</name>
        <dbReference type="ChEBI" id="CHEBI:30616"/>
    </ligand>
</feature>
<protein>
    <recommendedName>
        <fullName evidence="12 13">UvrABC system protein B</fullName>
        <shortName evidence="13">Protein UvrB</shortName>
    </recommendedName>
    <alternativeName>
        <fullName evidence="13">Excinuclease ABC subunit B</fullName>
    </alternativeName>
</protein>
<dbReference type="CDD" id="cd18790">
    <property type="entry name" value="SF2_C_UvrB"/>
    <property type="match status" value="1"/>
</dbReference>
<dbReference type="InterPro" id="IPR006935">
    <property type="entry name" value="Helicase/UvrB_N"/>
</dbReference>
<dbReference type="Pfam" id="PF02151">
    <property type="entry name" value="UVR"/>
    <property type="match status" value="1"/>
</dbReference>
<dbReference type="Gene3D" id="3.40.50.300">
    <property type="entry name" value="P-loop containing nucleotide triphosphate hydrolases"/>
    <property type="match status" value="3"/>
</dbReference>
<dbReference type="InterPro" id="IPR027417">
    <property type="entry name" value="P-loop_NTPase"/>
</dbReference>
<dbReference type="InterPro" id="IPR036876">
    <property type="entry name" value="UVR_dom_sf"/>
</dbReference>
<dbReference type="PROSITE" id="PS50151">
    <property type="entry name" value="UVR"/>
    <property type="match status" value="1"/>
</dbReference>
<gene>
    <name evidence="13 20" type="primary">uvrB</name>
    <name evidence="20" type="ORF">GKO32_25775</name>
</gene>
<evidence type="ECO:0000256" key="14">
    <source>
        <dbReference type="RuleBase" id="RU003587"/>
    </source>
</evidence>
<keyword evidence="8 13" id="KW-0267">Excision nuclease</keyword>
<feature type="domain" description="Helicase ATP-binding" evidence="18">
    <location>
        <begin position="57"/>
        <end position="192"/>
    </location>
</feature>
<evidence type="ECO:0000256" key="5">
    <source>
        <dbReference type="ARBA" id="ARBA00022763"/>
    </source>
</evidence>
<accession>A0A6N7Z7R6</accession>
<evidence type="ECO:0000256" key="7">
    <source>
        <dbReference type="ARBA" id="ARBA00022840"/>
    </source>
</evidence>
<dbReference type="Pfam" id="PF17757">
    <property type="entry name" value="UvrB_inter"/>
    <property type="match status" value="1"/>
</dbReference>
<keyword evidence="15" id="KW-0175">Coiled coil</keyword>
<dbReference type="Pfam" id="PF12344">
    <property type="entry name" value="UvrB"/>
    <property type="match status" value="1"/>
</dbReference>
<feature type="domain" description="UVR" evidence="17">
    <location>
        <begin position="700"/>
        <end position="735"/>
    </location>
</feature>
<comment type="caution">
    <text evidence="20">The sequence shown here is derived from an EMBL/GenBank/DDBJ whole genome shotgun (WGS) entry which is preliminary data.</text>
</comment>
<dbReference type="SMART" id="SM00487">
    <property type="entry name" value="DEXDc"/>
    <property type="match status" value="1"/>
</dbReference>
<dbReference type="PANTHER" id="PTHR24029">
    <property type="entry name" value="UVRABC SYSTEM PROTEIN B"/>
    <property type="match status" value="1"/>
</dbReference>
<dbReference type="GO" id="GO:0009432">
    <property type="term" value="P:SOS response"/>
    <property type="evidence" value="ECO:0007669"/>
    <property type="project" value="UniProtKB-UniRule"/>
</dbReference>
<keyword evidence="7 13" id="KW-0067">ATP-binding</keyword>
<dbReference type="HAMAP" id="MF_00204">
    <property type="entry name" value="UvrB"/>
    <property type="match status" value="1"/>
</dbReference>
<evidence type="ECO:0000256" key="10">
    <source>
        <dbReference type="ARBA" id="ARBA00023236"/>
    </source>
</evidence>
<evidence type="ECO:0000256" key="1">
    <source>
        <dbReference type="ARBA" id="ARBA00004496"/>
    </source>
</evidence>
<evidence type="ECO:0000256" key="3">
    <source>
        <dbReference type="ARBA" id="ARBA00022490"/>
    </source>
</evidence>
<dbReference type="GO" id="GO:0005737">
    <property type="term" value="C:cytoplasm"/>
    <property type="evidence" value="ECO:0007669"/>
    <property type="project" value="UniProtKB-SubCell"/>
</dbReference>
<evidence type="ECO:0000259" key="17">
    <source>
        <dbReference type="PROSITE" id="PS50151"/>
    </source>
</evidence>
<dbReference type="GO" id="GO:0006289">
    <property type="term" value="P:nucleotide-excision repair"/>
    <property type="evidence" value="ECO:0007669"/>
    <property type="project" value="UniProtKB-UniRule"/>
</dbReference>
<dbReference type="Pfam" id="PF00271">
    <property type="entry name" value="Helicase_C"/>
    <property type="match status" value="1"/>
</dbReference>
<dbReference type="GO" id="GO:0009380">
    <property type="term" value="C:excinuclease repair complex"/>
    <property type="evidence" value="ECO:0007669"/>
    <property type="project" value="InterPro"/>
</dbReference>
<feature type="coiled-coil region" evidence="15">
    <location>
        <begin position="696"/>
        <end position="742"/>
    </location>
</feature>
<feature type="coiled-coil region" evidence="15">
    <location>
        <begin position="287"/>
        <end position="314"/>
    </location>
</feature>
<comment type="subcellular location">
    <subcellularLocation>
        <location evidence="1 13 14">Cytoplasm</location>
    </subcellularLocation>
</comment>
<dbReference type="NCBIfam" id="NF003673">
    <property type="entry name" value="PRK05298.1"/>
    <property type="match status" value="1"/>
</dbReference>
<dbReference type="Gene3D" id="4.10.860.10">
    <property type="entry name" value="UVR domain"/>
    <property type="match status" value="1"/>
</dbReference>
<keyword evidence="21" id="KW-1185">Reference proteome</keyword>
<dbReference type="GO" id="GO:0005524">
    <property type="term" value="F:ATP binding"/>
    <property type="evidence" value="ECO:0007669"/>
    <property type="project" value="UniProtKB-UniRule"/>
</dbReference>
<dbReference type="PROSITE" id="PS51194">
    <property type="entry name" value="HELICASE_CTER"/>
    <property type="match status" value="1"/>
</dbReference>
<dbReference type="AlphaFoldDB" id="A0A6N7Z7R6"/>
<dbReference type="GO" id="GO:0003677">
    <property type="term" value="F:DNA binding"/>
    <property type="evidence" value="ECO:0007669"/>
    <property type="project" value="UniProtKB-UniRule"/>
</dbReference>
<evidence type="ECO:0000259" key="19">
    <source>
        <dbReference type="PROSITE" id="PS51194"/>
    </source>
</evidence>
<feature type="region of interest" description="Disordered" evidence="16">
    <location>
        <begin position="657"/>
        <end position="690"/>
    </location>
</feature>
<dbReference type="GO" id="GO:0009381">
    <property type="term" value="F:excinuclease ABC activity"/>
    <property type="evidence" value="ECO:0007669"/>
    <property type="project" value="UniProtKB-UniRule"/>
</dbReference>
<dbReference type="Pfam" id="PF04851">
    <property type="entry name" value="ResIII"/>
    <property type="match status" value="1"/>
</dbReference>
<evidence type="ECO:0000256" key="4">
    <source>
        <dbReference type="ARBA" id="ARBA00022741"/>
    </source>
</evidence>
<feature type="domain" description="Helicase C-terminal" evidence="19">
    <location>
        <begin position="461"/>
        <end position="647"/>
    </location>
</feature>
<keyword evidence="3 13" id="KW-0963">Cytoplasm</keyword>
<dbReference type="Proteomes" id="UP000440096">
    <property type="component" value="Unassembled WGS sequence"/>
</dbReference>
<dbReference type="CDD" id="cd17916">
    <property type="entry name" value="DEXHc_UvrB"/>
    <property type="match status" value="1"/>
</dbReference>
<dbReference type="InterPro" id="IPR001650">
    <property type="entry name" value="Helicase_C-like"/>
</dbReference>
<keyword evidence="4 13" id="KW-0547">Nucleotide-binding</keyword>
<dbReference type="FunFam" id="4.10.860.10:FF:000009">
    <property type="entry name" value="UvrABC system protein B"/>
    <property type="match status" value="1"/>
</dbReference>
<dbReference type="PANTHER" id="PTHR24029:SF0">
    <property type="entry name" value="UVRABC SYSTEM PROTEIN B"/>
    <property type="match status" value="1"/>
</dbReference>
<keyword evidence="6 13" id="KW-0228">DNA excision</keyword>
<evidence type="ECO:0000256" key="12">
    <source>
        <dbReference type="ARBA" id="ARBA00029504"/>
    </source>
</evidence>
<dbReference type="InterPro" id="IPR041471">
    <property type="entry name" value="UvrB_inter"/>
</dbReference>
<dbReference type="PROSITE" id="PS51192">
    <property type="entry name" value="HELICASE_ATP_BIND_1"/>
    <property type="match status" value="1"/>
</dbReference>
<evidence type="ECO:0000256" key="13">
    <source>
        <dbReference type="HAMAP-Rule" id="MF_00204"/>
    </source>
</evidence>
<dbReference type="EMBL" id="WMBA01000047">
    <property type="protein sequence ID" value="MTD57354.1"/>
    <property type="molecule type" value="Genomic_DNA"/>
</dbReference>
<evidence type="ECO:0000256" key="16">
    <source>
        <dbReference type="SAM" id="MobiDB-lite"/>
    </source>
</evidence>
<comment type="function">
    <text evidence="13">The UvrABC repair system catalyzes the recognition and processing of DNA lesions. A damage recognition complex composed of 2 UvrA and 2 UvrB subunits scans DNA for abnormalities. Upon binding of the UvrA(2)B(2) complex to a putative damaged site, the DNA wraps around one UvrB monomer. DNA wrap is dependent on ATP binding by UvrB and probably causes local melting of the DNA helix, facilitating insertion of UvrB beta-hairpin between the DNA strands. Then UvrB probes one DNA strand for the presence of a lesion. If a lesion is found the UvrA subunits dissociate and the UvrB-DNA preincision complex is formed. This complex is subsequently bound by UvrC and the second UvrB is released. If no lesion is found, the DNA wraps around the other UvrB subunit that will check the other stand for damage.</text>
</comment>
<evidence type="ECO:0000313" key="20">
    <source>
        <dbReference type="EMBL" id="MTD57354.1"/>
    </source>
</evidence>
<feature type="short sequence motif" description="Beta-hairpin" evidence="13">
    <location>
        <begin position="123"/>
        <end position="146"/>
    </location>
</feature>
<evidence type="ECO:0000256" key="9">
    <source>
        <dbReference type="ARBA" id="ARBA00023204"/>
    </source>
</evidence>
<evidence type="ECO:0000256" key="11">
    <source>
        <dbReference type="ARBA" id="ARBA00026033"/>
    </source>
</evidence>
<dbReference type="InterPro" id="IPR004807">
    <property type="entry name" value="UvrB"/>
</dbReference>
<keyword evidence="10 13" id="KW-0742">SOS response</keyword>
<dbReference type="SMART" id="SM00490">
    <property type="entry name" value="HELICc"/>
    <property type="match status" value="1"/>
</dbReference>
<comment type="domain">
    <text evidence="13">The beta-hairpin motif is involved in DNA binding.</text>
</comment>
<evidence type="ECO:0000256" key="2">
    <source>
        <dbReference type="ARBA" id="ARBA00008533"/>
    </source>
</evidence>
<dbReference type="SUPFAM" id="SSF46600">
    <property type="entry name" value="C-terminal UvrC-binding domain of UvrB"/>
    <property type="match status" value="1"/>
</dbReference>
<evidence type="ECO:0000256" key="8">
    <source>
        <dbReference type="ARBA" id="ARBA00022881"/>
    </source>
</evidence>
<keyword evidence="5 13" id="KW-0227">DNA damage</keyword>
<dbReference type="SUPFAM" id="SSF52540">
    <property type="entry name" value="P-loop containing nucleoside triphosphate hydrolases"/>
    <property type="match status" value="2"/>
</dbReference>
<dbReference type="InterPro" id="IPR001943">
    <property type="entry name" value="UVR_dom"/>
</dbReference>
<reference evidence="20 21" key="1">
    <citation type="submission" date="2019-11" db="EMBL/GenBank/DDBJ databases">
        <title>Draft genome of Amycolatopsis RM579.</title>
        <authorList>
            <person name="Duangmal K."/>
            <person name="Mingma R."/>
        </authorList>
    </citation>
    <scope>NUCLEOTIDE SEQUENCE [LARGE SCALE GENOMIC DNA]</scope>
    <source>
        <strain evidence="20 21">RM579</strain>
    </source>
</reference>
<evidence type="ECO:0000313" key="21">
    <source>
        <dbReference type="Proteomes" id="UP000440096"/>
    </source>
</evidence>
<dbReference type="InterPro" id="IPR014001">
    <property type="entry name" value="Helicase_ATP-bd"/>
</dbReference>
<comment type="subunit">
    <text evidence="11 13 14">Forms a heterotetramer with UvrA during the search for lesions. Interacts with UvrC in an incision complex.</text>
</comment>
<feature type="region of interest" description="Disordered" evidence="16">
    <location>
        <begin position="476"/>
        <end position="495"/>
    </location>
</feature>